<protein>
    <submittedName>
        <fullName evidence="6">Isoprenylcysteine carboxylmethyltransferase family protein</fullName>
    </submittedName>
</protein>
<evidence type="ECO:0000313" key="7">
    <source>
        <dbReference type="Proteomes" id="UP000245539"/>
    </source>
</evidence>
<dbReference type="InterPro" id="IPR007318">
    <property type="entry name" value="Phopholipid_MeTrfase"/>
</dbReference>
<comment type="caution">
    <text evidence="6">The sequence shown here is derived from an EMBL/GenBank/DDBJ whole genome shotgun (WGS) entry which is preliminary data.</text>
</comment>
<gene>
    <name evidence="6" type="ORF">DKW60_18770</name>
</gene>
<organism evidence="6 7">
    <name type="scientific">Leucothrix pacifica</name>
    <dbReference type="NCBI Taxonomy" id="1247513"/>
    <lineage>
        <taxon>Bacteria</taxon>
        <taxon>Pseudomonadati</taxon>
        <taxon>Pseudomonadota</taxon>
        <taxon>Gammaproteobacteria</taxon>
        <taxon>Thiotrichales</taxon>
        <taxon>Thiotrichaceae</taxon>
        <taxon>Leucothrix</taxon>
    </lineage>
</organism>
<feature type="transmembrane region" description="Helical" evidence="5">
    <location>
        <begin position="45"/>
        <end position="63"/>
    </location>
</feature>
<dbReference type="GO" id="GO:0008168">
    <property type="term" value="F:methyltransferase activity"/>
    <property type="evidence" value="ECO:0007669"/>
    <property type="project" value="UniProtKB-KW"/>
</dbReference>
<name>A0A317CA25_9GAMM</name>
<evidence type="ECO:0000256" key="1">
    <source>
        <dbReference type="ARBA" id="ARBA00004127"/>
    </source>
</evidence>
<sequence>MISNLRSASGLTIPPPIIYLGALVVACALSYLSPLPFNLDGLGRIIGALFIVLSIPIMPPVLARFKKMDTPFDVRKGAKVLITDGPFQFSRNPTYVSLTLLYLGLGLVFDSVWVLILVLPVLIVMNKWVIKREELHLEAVFGDKYLDYKSTVRRWL</sequence>
<dbReference type="Proteomes" id="UP000245539">
    <property type="component" value="Unassembled WGS sequence"/>
</dbReference>
<dbReference type="Gene3D" id="1.20.120.1630">
    <property type="match status" value="1"/>
</dbReference>
<keyword evidence="4 5" id="KW-0472">Membrane</keyword>
<proteinExistence type="predicted"/>
<dbReference type="RefSeq" id="WP_109839202.1">
    <property type="nucleotide sequence ID" value="NZ_QGKM01000073.1"/>
</dbReference>
<evidence type="ECO:0000256" key="2">
    <source>
        <dbReference type="ARBA" id="ARBA00022692"/>
    </source>
</evidence>
<evidence type="ECO:0000256" key="5">
    <source>
        <dbReference type="SAM" id="Phobius"/>
    </source>
</evidence>
<dbReference type="GO" id="GO:0012505">
    <property type="term" value="C:endomembrane system"/>
    <property type="evidence" value="ECO:0007669"/>
    <property type="project" value="UniProtKB-SubCell"/>
</dbReference>
<reference evidence="6 7" key="1">
    <citation type="submission" date="2018-05" db="EMBL/GenBank/DDBJ databases">
        <title>Leucothrix arctica sp. nov., isolated from Arctic seawater.</title>
        <authorList>
            <person name="Choi A."/>
            <person name="Baek K."/>
        </authorList>
    </citation>
    <scope>NUCLEOTIDE SEQUENCE [LARGE SCALE GENOMIC DNA]</scope>
    <source>
        <strain evidence="6 7">JCM 18388</strain>
    </source>
</reference>
<keyword evidence="7" id="KW-1185">Reference proteome</keyword>
<keyword evidence="6" id="KW-0808">Transferase</keyword>
<dbReference type="AlphaFoldDB" id="A0A317CA25"/>
<dbReference type="Pfam" id="PF04191">
    <property type="entry name" value="PEMT"/>
    <property type="match status" value="1"/>
</dbReference>
<dbReference type="PANTHER" id="PTHR43847:SF1">
    <property type="entry name" value="BLL3993 PROTEIN"/>
    <property type="match status" value="1"/>
</dbReference>
<keyword evidence="2 5" id="KW-0812">Transmembrane</keyword>
<dbReference type="PANTHER" id="PTHR43847">
    <property type="entry name" value="BLL3993 PROTEIN"/>
    <property type="match status" value="1"/>
</dbReference>
<dbReference type="GO" id="GO:0032259">
    <property type="term" value="P:methylation"/>
    <property type="evidence" value="ECO:0007669"/>
    <property type="project" value="UniProtKB-KW"/>
</dbReference>
<feature type="transmembrane region" description="Helical" evidence="5">
    <location>
        <begin position="16"/>
        <end position="33"/>
    </location>
</feature>
<dbReference type="InterPro" id="IPR052527">
    <property type="entry name" value="Metal_cation-efflux_comp"/>
</dbReference>
<evidence type="ECO:0000256" key="3">
    <source>
        <dbReference type="ARBA" id="ARBA00022989"/>
    </source>
</evidence>
<keyword evidence="3 5" id="KW-1133">Transmembrane helix</keyword>
<dbReference type="OrthoDB" id="9811969at2"/>
<dbReference type="PROSITE" id="PS51257">
    <property type="entry name" value="PROKAR_LIPOPROTEIN"/>
    <property type="match status" value="1"/>
</dbReference>
<accession>A0A317CA25</accession>
<feature type="transmembrane region" description="Helical" evidence="5">
    <location>
        <begin position="100"/>
        <end position="125"/>
    </location>
</feature>
<evidence type="ECO:0000256" key="4">
    <source>
        <dbReference type="ARBA" id="ARBA00023136"/>
    </source>
</evidence>
<comment type="subcellular location">
    <subcellularLocation>
        <location evidence="1">Endomembrane system</location>
        <topology evidence="1">Multi-pass membrane protein</topology>
    </subcellularLocation>
</comment>
<keyword evidence="6" id="KW-0489">Methyltransferase</keyword>
<dbReference type="EMBL" id="QGKM01000073">
    <property type="protein sequence ID" value="PWQ92912.1"/>
    <property type="molecule type" value="Genomic_DNA"/>
</dbReference>
<evidence type="ECO:0000313" key="6">
    <source>
        <dbReference type="EMBL" id="PWQ92912.1"/>
    </source>
</evidence>